<feature type="region of interest" description="Disordered" evidence="1">
    <location>
        <begin position="30"/>
        <end position="57"/>
    </location>
</feature>
<reference evidence="2 3" key="1">
    <citation type="submission" date="2021-06" db="EMBL/GenBank/DDBJ databases">
        <authorList>
            <person name="Palmer J.M."/>
        </authorList>
    </citation>
    <scope>NUCLEOTIDE SEQUENCE [LARGE SCALE GENOMIC DNA]</scope>
    <source>
        <strain evidence="2 3">AS_MEX2019</strain>
        <tissue evidence="2">Muscle</tissue>
    </source>
</reference>
<name>A0ABV1A0L3_9TELE</name>
<accession>A0ABV1A0L3</accession>
<proteinExistence type="predicted"/>
<evidence type="ECO:0000313" key="2">
    <source>
        <dbReference type="EMBL" id="MEQ2312059.1"/>
    </source>
</evidence>
<feature type="non-terminal residue" evidence="2">
    <location>
        <position position="1"/>
    </location>
</feature>
<protein>
    <submittedName>
        <fullName evidence="2">Uncharacterized protein</fullName>
    </submittedName>
</protein>
<dbReference type="EMBL" id="JAHRIP010078074">
    <property type="protein sequence ID" value="MEQ2312059.1"/>
    <property type="molecule type" value="Genomic_DNA"/>
</dbReference>
<sequence>VNVPGHQMLIRWDRWCKLHWVAWDSDDKRHCSPKGYSWSTEEPEGGERLTAAAAEEE</sequence>
<evidence type="ECO:0000313" key="3">
    <source>
        <dbReference type="Proteomes" id="UP001469553"/>
    </source>
</evidence>
<feature type="non-terminal residue" evidence="2">
    <location>
        <position position="57"/>
    </location>
</feature>
<keyword evidence="3" id="KW-1185">Reference proteome</keyword>
<gene>
    <name evidence="2" type="ORF">AMECASPLE_027114</name>
</gene>
<organism evidence="2 3">
    <name type="scientific">Ameca splendens</name>
    <dbReference type="NCBI Taxonomy" id="208324"/>
    <lineage>
        <taxon>Eukaryota</taxon>
        <taxon>Metazoa</taxon>
        <taxon>Chordata</taxon>
        <taxon>Craniata</taxon>
        <taxon>Vertebrata</taxon>
        <taxon>Euteleostomi</taxon>
        <taxon>Actinopterygii</taxon>
        <taxon>Neopterygii</taxon>
        <taxon>Teleostei</taxon>
        <taxon>Neoteleostei</taxon>
        <taxon>Acanthomorphata</taxon>
        <taxon>Ovalentaria</taxon>
        <taxon>Atherinomorphae</taxon>
        <taxon>Cyprinodontiformes</taxon>
        <taxon>Goodeidae</taxon>
        <taxon>Ameca</taxon>
    </lineage>
</organism>
<evidence type="ECO:0000256" key="1">
    <source>
        <dbReference type="SAM" id="MobiDB-lite"/>
    </source>
</evidence>
<dbReference type="Proteomes" id="UP001469553">
    <property type="component" value="Unassembled WGS sequence"/>
</dbReference>
<comment type="caution">
    <text evidence="2">The sequence shown here is derived from an EMBL/GenBank/DDBJ whole genome shotgun (WGS) entry which is preliminary data.</text>
</comment>